<sequence>MPRNLTFSELRFMVPRRLPILFVLCLACLWSCTVFTITFSCPPIFVFLAPFSWPNDPLALCCHIHVGIQFWRSLPYCLGRHPWHFLPCSLGPCLCLGIPCPPVLWQHLGRGAALRAQLGAVWLWSGAEPVCLVLW</sequence>
<evidence type="ECO:0000313" key="2">
    <source>
        <dbReference type="Proteomes" id="UP000001645"/>
    </source>
</evidence>
<dbReference type="Ensembl" id="ENSMGAT00000022094.1">
    <property type="protein sequence ID" value="ENSMGAP00000021034.1"/>
    <property type="gene ID" value="ENSMGAG00000018636.1"/>
</dbReference>
<proteinExistence type="predicted"/>
<accession>A0A803XND8</accession>
<name>A0A803XND8_MELGA</name>
<reference evidence="1" key="1">
    <citation type="journal article" date="2010" name="PLoS Biol.">
        <title>Multi-platform next-generation sequencing of the domestic turkey (Meleagris gallopavo): genome assembly and analysis.</title>
        <authorList>
            <person name="Dalloul R.A."/>
            <person name="Long J.A."/>
            <person name="Zimin A.V."/>
            <person name="Aslam L."/>
            <person name="Beal K."/>
            <person name="Blomberg L.A."/>
            <person name="Bouffard P."/>
            <person name="Burt D.W."/>
            <person name="Crasta O."/>
            <person name="Crooijmans R.P."/>
            <person name="Cooper K."/>
            <person name="Coulombe R.A."/>
            <person name="De S."/>
            <person name="Delany M.E."/>
            <person name="Dodgson J.B."/>
            <person name="Dong J.J."/>
            <person name="Evans C."/>
            <person name="Frederickson K.M."/>
            <person name="Flicek P."/>
            <person name="Florea L."/>
            <person name="Folkerts O."/>
            <person name="Groenen M.A."/>
            <person name="Harkins T.T."/>
            <person name="Herrero J."/>
            <person name="Hoffmann S."/>
            <person name="Megens H.J."/>
            <person name="Jiang A."/>
            <person name="de Jong P."/>
            <person name="Kaiser P."/>
            <person name="Kim H."/>
            <person name="Kim K.W."/>
            <person name="Kim S."/>
            <person name="Langenberger D."/>
            <person name="Lee M.K."/>
            <person name="Lee T."/>
            <person name="Mane S."/>
            <person name="Marcais G."/>
            <person name="Marz M."/>
            <person name="McElroy A.P."/>
            <person name="Modise T."/>
            <person name="Nefedov M."/>
            <person name="Notredame C."/>
            <person name="Paton I.R."/>
            <person name="Payne W.S."/>
            <person name="Pertea G."/>
            <person name="Prickett D."/>
            <person name="Puiu D."/>
            <person name="Qioa D."/>
            <person name="Raineri E."/>
            <person name="Ruffier M."/>
            <person name="Salzberg S.L."/>
            <person name="Schatz M.C."/>
            <person name="Scheuring C."/>
            <person name="Schmidt C.J."/>
            <person name="Schroeder S."/>
            <person name="Searle S.M."/>
            <person name="Smith E.J."/>
            <person name="Smith J."/>
            <person name="Sonstegard T.S."/>
            <person name="Stadler P.F."/>
            <person name="Tafer H."/>
            <person name="Tu Z.J."/>
            <person name="Van Tassell C.P."/>
            <person name="Vilella A.J."/>
            <person name="Williams K.P."/>
            <person name="Yorke J.A."/>
            <person name="Zhang L."/>
            <person name="Zhang H.B."/>
            <person name="Zhang X."/>
            <person name="Zhang Y."/>
            <person name="Reed K.M."/>
        </authorList>
    </citation>
    <scope>NUCLEOTIDE SEQUENCE [LARGE SCALE GENOMIC DNA]</scope>
</reference>
<organism evidence="1 2">
    <name type="scientific">Meleagris gallopavo</name>
    <name type="common">Wild turkey</name>
    <dbReference type="NCBI Taxonomy" id="9103"/>
    <lineage>
        <taxon>Eukaryota</taxon>
        <taxon>Metazoa</taxon>
        <taxon>Chordata</taxon>
        <taxon>Craniata</taxon>
        <taxon>Vertebrata</taxon>
        <taxon>Euteleostomi</taxon>
        <taxon>Archelosauria</taxon>
        <taxon>Archosauria</taxon>
        <taxon>Dinosauria</taxon>
        <taxon>Saurischia</taxon>
        <taxon>Theropoda</taxon>
        <taxon>Coelurosauria</taxon>
        <taxon>Aves</taxon>
        <taxon>Neognathae</taxon>
        <taxon>Galloanserae</taxon>
        <taxon>Galliformes</taxon>
        <taxon>Phasianidae</taxon>
        <taxon>Meleagridinae</taxon>
        <taxon>Meleagris</taxon>
    </lineage>
</organism>
<dbReference type="AlphaFoldDB" id="A0A803XND8"/>
<keyword evidence="2" id="KW-1185">Reference proteome</keyword>
<dbReference type="InParanoid" id="A0A803XND8"/>
<reference evidence="1" key="2">
    <citation type="submission" date="2025-08" db="UniProtKB">
        <authorList>
            <consortium name="Ensembl"/>
        </authorList>
    </citation>
    <scope>IDENTIFICATION</scope>
</reference>
<reference evidence="1" key="3">
    <citation type="submission" date="2025-09" db="UniProtKB">
        <authorList>
            <consortium name="Ensembl"/>
        </authorList>
    </citation>
    <scope>IDENTIFICATION</scope>
</reference>
<dbReference type="Proteomes" id="UP000001645">
    <property type="component" value="Unplaced"/>
</dbReference>
<protein>
    <submittedName>
        <fullName evidence="1">Uncharacterized protein</fullName>
    </submittedName>
</protein>
<evidence type="ECO:0000313" key="1">
    <source>
        <dbReference type="Ensembl" id="ENSMGAP00000021034.1"/>
    </source>
</evidence>